<gene>
    <name evidence="2" type="ORF">PXEA_LOCUS13765</name>
</gene>
<feature type="region of interest" description="Disordered" evidence="1">
    <location>
        <begin position="297"/>
        <end position="319"/>
    </location>
</feature>
<accession>A0A3S5A5E7</accession>
<dbReference type="Proteomes" id="UP000784294">
    <property type="component" value="Unassembled WGS sequence"/>
</dbReference>
<proteinExistence type="predicted"/>
<feature type="region of interest" description="Disordered" evidence="1">
    <location>
        <begin position="126"/>
        <end position="161"/>
    </location>
</feature>
<sequence length="388" mass="42116">MMNSCLGVGEISSVSAGSSNLSRFFPAESPSCTASGVSGATSGNNGSVGGPIRVARTRCTSLSIPTGAVGIAGITYPGRPLVSGSSASAQHQVSALAHQLRVVQQTTGSVQTVSGTQSRQFILTTASPTSAASTGPQPRQAKQQQQQTQQQSTPPLQIHQPHQQRLYLATQSPHTTFIDPSQQQQAQQIIFSQQQSGQRQGLGKFSAANLSLSTAGLGLSASLPANSNLLQTCQSLMLPEIKSPLTSGFSPVQLMHQQQQHPTGSISFGHAQVAGVPLGHRQRAHLFSPQQVQQQQQLQLHSLHQRKQSLQTHQQHRQHFIQPQPVSLPPQHQLQLHNQHLHAQSLQKQQHMQISQNEAPNDFDFDDCDVRYVFLHIFFCEYIFTVVD</sequence>
<evidence type="ECO:0000313" key="3">
    <source>
        <dbReference type="Proteomes" id="UP000784294"/>
    </source>
</evidence>
<name>A0A3S5A5E7_9PLAT</name>
<organism evidence="2 3">
    <name type="scientific">Protopolystoma xenopodis</name>
    <dbReference type="NCBI Taxonomy" id="117903"/>
    <lineage>
        <taxon>Eukaryota</taxon>
        <taxon>Metazoa</taxon>
        <taxon>Spiralia</taxon>
        <taxon>Lophotrochozoa</taxon>
        <taxon>Platyhelminthes</taxon>
        <taxon>Monogenea</taxon>
        <taxon>Polyopisthocotylea</taxon>
        <taxon>Polystomatidea</taxon>
        <taxon>Polystomatidae</taxon>
        <taxon>Protopolystoma</taxon>
    </lineage>
</organism>
<dbReference type="EMBL" id="CAAALY010045933">
    <property type="protein sequence ID" value="VEL20325.1"/>
    <property type="molecule type" value="Genomic_DNA"/>
</dbReference>
<comment type="caution">
    <text evidence="2">The sequence shown here is derived from an EMBL/GenBank/DDBJ whole genome shotgun (WGS) entry which is preliminary data.</text>
</comment>
<evidence type="ECO:0000313" key="2">
    <source>
        <dbReference type="EMBL" id="VEL20325.1"/>
    </source>
</evidence>
<protein>
    <submittedName>
        <fullName evidence="2">Uncharacterized protein</fullName>
    </submittedName>
</protein>
<feature type="compositionally biased region" description="Low complexity" evidence="1">
    <location>
        <begin position="126"/>
        <end position="157"/>
    </location>
</feature>
<keyword evidence="3" id="KW-1185">Reference proteome</keyword>
<reference evidence="2" key="1">
    <citation type="submission" date="2018-11" db="EMBL/GenBank/DDBJ databases">
        <authorList>
            <consortium name="Pathogen Informatics"/>
        </authorList>
    </citation>
    <scope>NUCLEOTIDE SEQUENCE</scope>
</reference>
<evidence type="ECO:0000256" key="1">
    <source>
        <dbReference type="SAM" id="MobiDB-lite"/>
    </source>
</evidence>
<dbReference type="AlphaFoldDB" id="A0A3S5A5E7"/>